<organism evidence="3 4">
    <name type="scientific">Aspergillus pseudodeflectus</name>
    <dbReference type="NCBI Taxonomy" id="176178"/>
    <lineage>
        <taxon>Eukaryota</taxon>
        <taxon>Fungi</taxon>
        <taxon>Dikarya</taxon>
        <taxon>Ascomycota</taxon>
        <taxon>Pezizomycotina</taxon>
        <taxon>Eurotiomycetes</taxon>
        <taxon>Eurotiomycetidae</taxon>
        <taxon>Eurotiales</taxon>
        <taxon>Aspergillaceae</taxon>
        <taxon>Aspergillus</taxon>
        <taxon>Aspergillus subgen. Nidulantes</taxon>
    </lineage>
</organism>
<accession>A0ABR4JFM3</accession>
<evidence type="ECO:0008006" key="5">
    <source>
        <dbReference type="Google" id="ProtNLM"/>
    </source>
</evidence>
<feature type="region of interest" description="Disordered" evidence="1">
    <location>
        <begin position="61"/>
        <end position="156"/>
    </location>
</feature>
<keyword evidence="4" id="KW-1185">Reference proteome</keyword>
<protein>
    <recommendedName>
        <fullName evidence="5">Extracellular proline-glycine rich protein</fullName>
    </recommendedName>
</protein>
<dbReference type="GeneID" id="98152884"/>
<comment type="caution">
    <text evidence="3">The sequence shown here is derived from an EMBL/GenBank/DDBJ whole genome shotgun (WGS) entry which is preliminary data.</text>
</comment>
<name>A0ABR4JFM3_9EURO</name>
<feature type="compositionally biased region" description="Low complexity" evidence="1">
    <location>
        <begin position="134"/>
        <end position="150"/>
    </location>
</feature>
<evidence type="ECO:0000313" key="3">
    <source>
        <dbReference type="EMBL" id="KAL2838775.1"/>
    </source>
</evidence>
<gene>
    <name evidence="3" type="ORF">BJX68DRAFT_210266</name>
</gene>
<dbReference type="Proteomes" id="UP001610444">
    <property type="component" value="Unassembled WGS sequence"/>
</dbReference>
<feature type="signal peptide" evidence="2">
    <location>
        <begin position="1"/>
        <end position="18"/>
    </location>
</feature>
<evidence type="ECO:0000313" key="4">
    <source>
        <dbReference type="Proteomes" id="UP001610444"/>
    </source>
</evidence>
<feature type="compositionally biased region" description="Gly residues" evidence="1">
    <location>
        <begin position="194"/>
        <end position="203"/>
    </location>
</feature>
<feature type="region of interest" description="Disordered" evidence="1">
    <location>
        <begin position="29"/>
        <end position="48"/>
    </location>
</feature>
<dbReference type="PROSITE" id="PS51257">
    <property type="entry name" value="PROKAR_LIPOPROTEIN"/>
    <property type="match status" value="1"/>
</dbReference>
<feature type="region of interest" description="Disordered" evidence="1">
    <location>
        <begin position="181"/>
        <end position="237"/>
    </location>
</feature>
<feature type="chain" id="PRO_5046303226" description="Extracellular proline-glycine rich protein" evidence="2">
    <location>
        <begin position="19"/>
        <end position="237"/>
    </location>
</feature>
<feature type="compositionally biased region" description="Polar residues" evidence="1">
    <location>
        <begin position="227"/>
        <end position="237"/>
    </location>
</feature>
<evidence type="ECO:0000256" key="2">
    <source>
        <dbReference type="SAM" id="SignalP"/>
    </source>
</evidence>
<evidence type="ECO:0000256" key="1">
    <source>
        <dbReference type="SAM" id="MobiDB-lite"/>
    </source>
</evidence>
<keyword evidence="2" id="KW-0732">Signal</keyword>
<feature type="compositionally biased region" description="Low complexity" evidence="1">
    <location>
        <begin position="204"/>
        <end position="217"/>
    </location>
</feature>
<dbReference type="EMBL" id="JBFXLR010000081">
    <property type="protein sequence ID" value="KAL2838775.1"/>
    <property type="molecule type" value="Genomic_DNA"/>
</dbReference>
<dbReference type="RefSeq" id="XP_070893204.1">
    <property type="nucleotide sequence ID" value="XM_071037720.1"/>
</dbReference>
<proteinExistence type="predicted"/>
<reference evidence="3 4" key="1">
    <citation type="submission" date="2024-07" db="EMBL/GenBank/DDBJ databases">
        <title>Section-level genome sequencing and comparative genomics of Aspergillus sections Usti and Cavernicolus.</title>
        <authorList>
            <consortium name="Lawrence Berkeley National Laboratory"/>
            <person name="Nybo J.L."/>
            <person name="Vesth T.C."/>
            <person name="Theobald S."/>
            <person name="Frisvad J.C."/>
            <person name="Larsen T.O."/>
            <person name="Kjaerboelling I."/>
            <person name="Rothschild-Mancinelli K."/>
            <person name="Lyhne E.K."/>
            <person name="Kogle M.E."/>
            <person name="Barry K."/>
            <person name="Clum A."/>
            <person name="Na H."/>
            <person name="Ledsgaard L."/>
            <person name="Lin J."/>
            <person name="Lipzen A."/>
            <person name="Kuo A."/>
            <person name="Riley R."/>
            <person name="Mondo S."/>
            <person name="LaButti K."/>
            <person name="Haridas S."/>
            <person name="Pangalinan J."/>
            <person name="Salamov A.A."/>
            <person name="Simmons B.A."/>
            <person name="Magnuson J.K."/>
            <person name="Chen J."/>
            <person name="Drula E."/>
            <person name="Henrissat B."/>
            <person name="Wiebenga A."/>
            <person name="Lubbers R.J."/>
            <person name="Gomes A.C."/>
            <person name="Macurrencykelacurrency M.R."/>
            <person name="Stajich J."/>
            <person name="Grigoriev I.V."/>
            <person name="Mortensen U.H."/>
            <person name="De vries R.P."/>
            <person name="Baker S.E."/>
            <person name="Andersen M.R."/>
        </authorList>
    </citation>
    <scope>NUCLEOTIDE SEQUENCE [LARGE SCALE GENOMIC DNA]</scope>
    <source>
        <strain evidence="3 4">CBS 756.74</strain>
    </source>
</reference>
<sequence>MKYSYTFASLSMLGCALALPAPQFSGFPGFGGGDDEGSVPTGLPTPTGDFPFPTSGFPTGLPTGLPTGFPTDLPIPSGFPGFPGFPGGGEGGESPFPSGFPGGEEGESGEGSELPTPTSTTEKRQFPGLGGSDSGSDSTGTETGSGLGDLFPSGFPDLSDIFPSGFPDLGDLFPGFGGGDEGEGGSAIPTPTSGFGGFPGGGSFPTPTGEPFPSGFPDSGAPGPSGFPSQTAVPFQG</sequence>